<evidence type="ECO:0000313" key="5">
    <source>
        <dbReference type="Proteomes" id="UP001054837"/>
    </source>
</evidence>
<comment type="caution">
    <text evidence="1">Lacks conserved residue(s) required for the propagation of feature annotation.</text>
</comment>
<evidence type="ECO:0000256" key="2">
    <source>
        <dbReference type="SAM" id="MobiDB-lite"/>
    </source>
</evidence>
<feature type="domain" description="T-box" evidence="3">
    <location>
        <begin position="4"/>
        <end position="23"/>
    </location>
</feature>
<dbReference type="GO" id="GO:0003677">
    <property type="term" value="F:DNA binding"/>
    <property type="evidence" value="ECO:0007669"/>
    <property type="project" value="UniProtKB-UniRule"/>
</dbReference>
<dbReference type="AlphaFoldDB" id="A0AAV4VD36"/>
<comment type="caution">
    <text evidence="4">The sequence shown here is derived from an EMBL/GenBank/DDBJ whole genome shotgun (WGS) entry which is preliminary data.</text>
</comment>
<dbReference type="GO" id="GO:0045893">
    <property type="term" value="P:positive regulation of DNA-templated transcription"/>
    <property type="evidence" value="ECO:0007669"/>
    <property type="project" value="InterPro"/>
</dbReference>
<dbReference type="PROSITE" id="PS50252">
    <property type="entry name" value="TBOX_3"/>
    <property type="match status" value="1"/>
</dbReference>
<dbReference type="GO" id="GO:0003700">
    <property type="term" value="F:DNA-binding transcription factor activity"/>
    <property type="evidence" value="ECO:0007669"/>
    <property type="project" value="InterPro"/>
</dbReference>
<dbReference type="EMBL" id="BPLQ01012822">
    <property type="protein sequence ID" value="GIY68051.1"/>
    <property type="molecule type" value="Genomic_DNA"/>
</dbReference>
<proteinExistence type="predicted"/>
<feature type="region of interest" description="Disordered" evidence="2">
    <location>
        <begin position="16"/>
        <end position="88"/>
    </location>
</feature>
<evidence type="ECO:0000256" key="1">
    <source>
        <dbReference type="PROSITE-ProRule" id="PRU00201"/>
    </source>
</evidence>
<dbReference type="InterPro" id="IPR046360">
    <property type="entry name" value="T-box_DNA-bd"/>
</dbReference>
<feature type="compositionally biased region" description="Basic and acidic residues" evidence="2">
    <location>
        <begin position="20"/>
        <end position="32"/>
    </location>
</feature>
<comment type="subcellular location">
    <subcellularLocation>
        <location evidence="1">Nucleus</location>
    </subcellularLocation>
</comment>
<reference evidence="4 5" key="1">
    <citation type="submission" date="2021-06" db="EMBL/GenBank/DDBJ databases">
        <title>Caerostris darwini draft genome.</title>
        <authorList>
            <person name="Kono N."/>
            <person name="Arakawa K."/>
        </authorList>
    </citation>
    <scope>NUCLEOTIDE SEQUENCE [LARGE SCALE GENOMIC DNA]</scope>
</reference>
<gene>
    <name evidence="4" type="primary">bi_1</name>
    <name evidence="4" type="ORF">CDAR_469921</name>
</gene>
<dbReference type="InterPro" id="IPR036960">
    <property type="entry name" value="T-box_sf"/>
</dbReference>
<feature type="compositionally biased region" description="Polar residues" evidence="2">
    <location>
        <begin position="45"/>
        <end position="55"/>
    </location>
</feature>
<name>A0AAV4VD36_9ARAC</name>
<organism evidence="4 5">
    <name type="scientific">Caerostris darwini</name>
    <dbReference type="NCBI Taxonomy" id="1538125"/>
    <lineage>
        <taxon>Eukaryota</taxon>
        <taxon>Metazoa</taxon>
        <taxon>Ecdysozoa</taxon>
        <taxon>Arthropoda</taxon>
        <taxon>Chelicerata</taxon>
        <taxon>Arachnida</taxon>
        <taxon>Araneae</taxon>
        <taxon>Araneomorphae</taxon>
        <taxon>Entelegynae</taxon>
        <taxon>Araneoidea</taxon>
        <taxon>Araneidae</taxon>
        <taxon>Caerostris</taxon>
    </lineage>
</organism>
<sequence length="155" mass="16844">MDFNHMITQLKIDNNPFAKGFRDTGAGKREKNNVPIPFPRRQAMLLSQQRSQSPHHSGAQHLPSSTSGAGAHHDAEESSDDDEKVDVGGTADLQASVASLSCGKDEDYYFIRTSLLNCLNGFMAKELSLRHLIEFPPQVSAVLIGGVAITIAIIQ</sequence>
<dbReference type="Gene3D" id="2.60.40.820">
    <property type="entry name" value="Transcription factor, T-box"/>
    <property type="match status" value="1"/>
</dbReference>
<accession>A0AAV4VD36</accession>
<dbReference type="Proteomes" id="UP001054837">
    <property type="component" value="Unassembled WGS sequence"/>
</dbReference>
<keyword evidence="1" id="KW-0539">Nucleus</keyword>
<evidence type="ECO:0000313" key="4">
    <source>
        <dbReference type="EMBL" id="GIY68051.1"/>
    </source>
</evidence>
<keyword evidence="1" id="KW-0238">DNA-binding</keyword>
<dbReference type="GO" id="GO:0005634">
    <property type="term" value="C:nucleus"/>
    <property type="evidence" value="ECO:0007669"/>
    <property type="project" value="UniProtKB-SubCell"/>
</dbReference>
<evidence type="ECO:0000259" key="3">
    <source>
        <dbReference type="PROSITE" id="PS50252"/>
    </source>
</evidence>
<keyword evidence="5" id="KW-1185">Reference proteome</keyword>
<protein>
    <submittedName>
        <fullName evidence="4">Optomotor-blind protein</fullName>
    </submittedName>
</protein>